<sequence length="132" mass="14409">YSTSAASEEVNCQPFVVHTAHGALAVAHNGELDKIYAVRDPYGNRPLCLGKILPMGSSYVYKKSSSRHATVLTNGCAKNGVDEKAEGWVVSSECPLRARGPPGRDYRDVSHWHSDRGCRRTARHPSPGLLHL</sequence>
<evidence type="ECO:0000256" key="2">
    <source>
        <dbReference type="ARBA" id="ARBA00022962"/>
    </source>
</evidence>
<gene>
    <name evidence="3" type="ORF">OBRU01_12196</name>
</gene>
<evidence type="ECO:0000256" key="1">
    <source>
        <dbReference type="ARBA" id="ARBA00022679"/>
    </source>
</evidence>
<dbReference type="GO" id="GO:0016757">
    <property type="term" value="F:glycosyltransferase activity"/>
    <property type="evidence" value="ECO:0007669"/>
    <property type="project" value="UniProtKB-KW"/>
</dbReference>
<dbReference type="SUPFAM" id="SSF56235">
    <property type="entry name" value="N-terminal nucleophile aminohydrolases (Ntn hydrolases)"/>
    <property type="match status" value="1"/>
</dbReference>
<dbReference type="InterPro" id="IPR029055">
    <property type="entry name" value="Ntn_hydrolases_N"/>
</dbReference>
<feature type="non-terminal residue" evidence="3">
    <location>
        <position position="132"/>
    </location>
</feature>
<keyword evidence="2" id="KW-0315">Glutamine amidotransferase</keyword>
<dbReference type="STRING" id="104452.A0A0L7LAL8"/>
<reference evidence="3 4" key="1">
    <citation type="journal article" date="2015" name="Genome Biol. Evol.">
        <title>The genome of winter moth (Operophtera brumata) provides a genomic perspective on sexual dimorphism and phenology.</title>
        <authorList>
            <person name="Derks M.F."/>
            <person name="Smit S."/>
            <person name="Salis L."/>
            <person name="Schijlen E."/>
            <person name="Bossers A."/>
            <person name="Mateman C."/>
            <person name="Pijl A.S."/>
            <person name="de Ridder D."/>
            <person name="Groenen M.A."/>
            <person name="Visser M.E."/>
            <person name="Megens H.J."/>
        </authorList>
    </citation>
    <scope>NUCLEOTIDE SEQUENCE [LARGE SCALE GENOMIC DNA]</scope>
    <source>
        <strain evidence="3">WM2013NL</strain>
        <tissue evidence="3">Head and thorax</tissue>
    </source>
</reference>
<keyword evidence="4" id="KW-1185">Reference proteome</keyword>
<proteinExistence type="predicted"/>
<feature type="non-terminal residue" evidence="3">
    <location>
        <position position="1"/>
    </location>
</feature>
<dbReference type="EMBL" id="JTDY01001956">
    <property type="protein sequence ID" value="KOB72455.1"/>
    <property type="molecule type" value="Genomic_DNA"/>
</dbReference>
<accession>A0A0L7LAL8</accession>
<organism evidence="3 4">
    <name type="scientific">Operophtera brumata</name>
    <name type="common">Winter moth</name>
    <name type="synonym">Phalaena brumata</name>
    <dbReference type="NCBI Taxonomy" id="104452"/>
    <lineage>
        <taxon>Eukaryota</taxon>
        <taxon>Metazoa</taxon>
        <taxon>Ecdysozoa</taxon>
        <taxon>Arthropoda</taxon>
        <taxon>Hexapoda</taxon>
        <taxon>Insecta</taxon>
        <taxon>Pterygota</taxon>
        <taxon>Neoptera</taxon>
        <taxon>Endopterygota</taxon>
        <taxon>Lepidoptera</taxon>
        <taxon>Glossata</taxon>
        <taxon>Ditrysia</taxon>
        <taxon>Geometroidea</taxon>
        <taxon>Geometridae</taxon>
        <taxon>Larentiinae</taxon>
        <taxon>Operophtera</taxon>
    </lineage>
</organism>
<name>A0A0L7LAL8_OPEBR</name>
<dbReference type="Proteomes" id="UP000037510">
    <property type="component" value="Unassembled WGS sequence"/>
</dbReference>
<dbReference type="Gene3D" id="3.60.20.10">
    <property type="entry name" value="Glutamine Phosphoribosylpyrophosphate, subunit 1, domain 1"/>
    <property type="match status" value="1"/>
</dbReference>
<evidence type="ECO:0000313" key="3">
    <source>
        <dbReference type="EMBL" id="KOB72455.1"/>
    </source>
</evidence>
<keyword evidence="3" id="KW-0328">Glycosyltransferase</keyword>
<keyword evidence="1 3" id="KW-0808">Transferase</keyword>
<comment type="caution">
    <text evidence="3">The sequence shown here is derived from an EMBL/GenBank/DDBJ whole genome shotgun (WGS) entry which is preliminary data.</text>
</comment>
<dbReference type="AlphaFoldDB" id="A0A0L7LAL8"/>
<dbReference type="PANTHER" id="PTHR11907">
    <property type="entry name" value="AMIDOPHOSPHORIBOSYLTRANSFERASE"/>
    <property type="match status" value="1"/>
</dbReference>
<evidence type="ECO:0000313" key="4">
    <source>
        <dbReference type="Proteomes" id="UP000037510"/>
    </source>
</evidence>
<protein>
    <submittedName>
        <fullName evidence="3">Amidophosphoribosyltransferase</fullName>
    </submittedName>
</protein>